<name>A0ABS5J4D6_9BACT</name>
<dbReference type="PANTHER" id="PTHR46320:SF1">
    <property type="entry name" value="GLYCEROPHOSPHODIESTER PHOSPHODIESTERASE 1"/>
    <property type="match status" value="1"/>
</dbReference>
<dbReference type="PANTHER" id="PTHR46320">
    <property type="entry name" value="GLYCEROPHOSPHODIESTER PHOSPHODIESTERASE 1"/>
    <property type="match status" value="1"/>
</dbReference>
<sequence>MLNFRKILLLAALLLPVVPAYSQAGKQRYQLIAHRGGVTDSIRQENSLAALEEAANRRYYMIEVDLRMSSDSVLVTHHDDNLKRSFGIDRSLSALTWQELNQLKNRQGYRILSFEEVLQHAQGQLQIMIDLKIRGNHPVIFNQVIALLKKYRLYEHALMIGTDEATPFFTGKIKLSCTRKQLEENIKKPGYSPSHYYLFSGDITPEDAAWAKKHGILAVGVLNAWALKGTDSMHQAQLQAQRLIKAGLTCFQVDSIFEQFFQ</sequence>
<dbReference type="RefSeq" id="WP_211975215.1">
    <property type="nucleotide sequence ID" value="NZ_CBFHAM010000045.1"/>
</dbReference>
<protein>
    <submittedName>
        <fullName evidence="3">Glycerophosphodiester phosphodiesterase family protein</fullName>
    </submittedName>
</protein>
<dbReference type="Proteomes" id="UP000676386">
    <property type="component" value="Unassembled WGS sequence"/>
</dbReference>
<dbReference type="CDD" id="cd08566">
    <property type="entry name" value="GDPD_AtGDE_like"/>
    <property type="match status" value="1"/>
</dbReference>
<gene>
    <name evidence="3" type="ORF">KE626_22310</name>
</gene>
<comment type="caution">
    <text evidence="3">The sequence shown here is derived from an EMBL/GenBank/DDBJ whole genome shotgun (WGS) entry which is preliminary data.</text>
</comment>
<reference evidence="3 4" key="1">
    <citation type="submission" date="2021-04" db="EMBL/GenBank/DDBJ databases">
        <title>Chitinophaga sp. nov., isolated from the rhizosphere soil.</title>
        <authorList>
            <person name="He S."/>
        </authorList>
    </citation>
    <scope>NUCLEOTIDE SEQUENCE [LARGE SCALE GENOMIC DNA]</scope>
    <source>
        <strain evidence="3 4">2R12</strain>
    </source>
</reference>
<evidence type="ECO:0000313" key="4">
    <source>
        <dbReference type="Proteomes" id="UP000676386"/>
    </source>
</evidence>
<dbReference type="SUPFAM" id="SSF51695">
    <property type="entry name" value="PLC-like phosphodiesterases"/>
    <property type="match status" value="1"/>
</dbReference>
<dbReference type="InterPro" id="IPR030395">
    <property type="entry name" value="GP_PDE_dom"/>
</dbReference>
<evidence type="ECO:0000256" key="1">
    <source>
        <dbReference type="SAM" id="SignalP"/>
    </source>
</evidence>
<dbReference type="Pfam" id="PF03009">
    <property type="entry name" value="GDPD"/>
    <property type="match status" value="1"/>
</dbReference>
<proteinExistence type="predicted"/>
<keyword evidence="1" id="KW-0732">Signal</keyword>
<dbReference type="Gene3D" id="3.20.20.190">
    <property type="entry name" value="Phosphatidylinositol (PI) phosphodiesterase"/>
    <property type="match status" value="1"/>
</dbReference>
<feature type="chain" id="PRO_5045992987" evidence="1">
    <location>
        <begin position="23"/>
        <end position="262"/>
    </location>
</feature>
<feature type="domain" description="GP-PDE" evidence="2">
    <location>
        <begin position="29"/>
        <end position="262"/>
    </location>
</feature>
<dbReference type="EMBL" id="JAGTXB010000012">
    <property type="protein sequence ID" value="MBS0030076.1"/>
    <property type="molecule type" value="Genomic_DNA"/>
</dbReference>
<evidence type="ECO:0000259" key="2">
    <source>
        <dbReference type="PROSITE" id="PS51704"/>
    </source>
</evidence>
<evidence type="ECO:0000313" key="3">
    <source>
        <dbReference type="EMBL" id="MBS0030076.1"/>
    </source>
</evidence>
<dbReference type="InterPro" id="IPR017946">
    <property type="entry name" value="PLC-like_Pdiesterase_TIM-brl"/>
</dbReference>
<accession>A0ABS5J4D6</accession>
<dbReference type="PROSITE" id="PS51704">
    <property type="entry name" value="GP_PDE"/>
    <property type="match status" value="1"/>
</dbReference>
<organism evidence="3 4">
    <name type="scientific">Chitinophaga hostae</name>
    <dbReference type="NCBI Taxonomy" id="2831022"/>
    <lineage>
        <taxon>Bacteria</taxon>
        <taxon>Pseudomonadati</taxon>
        <taxon>Bacteroidota</taxon>
        <taxon>Chitinophagia</taxon>
        <taxon>Chitinophagales</taxon>
        <taxon>Chitinophagaceae</taxon>
        <taxon>Chitinophaga</taxon>
    </lineage>
</organism>
<keyword evidence="4" id="KW-1185">Reference proteome</keyword>
<feature type="signal peptide" evidence="1">
    <location>
        <begin position="1"/>
        <end position="22"/>
    </location>
</feature>